<accession>A0A8H6JU89</accession>
<dbReference type="AlphaFoldDB" id="A0A8H6JU89"/>
<dbReference type="Proteomes" id="UP000639643">
    <property type="component" value="Unassembled WGS sequence"/>
</dbReference>
<organism evidence="2 3">
    <name type="scientific">Colletotrichum musicola</name>
    <dbReference type="NCBI Taxonomy" id="2175873"/>
    <lineage>
        <taxon>Eukaryota</taxon>
        <taxon>Fungi</taxon>
        <taxon>Dikarya</taxon>
        <taxon>Ascomycota</taxon>
        <taxon>Pezizomycotina</taxon>
        <taxon>Sordariomycetes</taxon>
        <taxon>Hypocreomycetidae</taxon>
        <taxon>Glomerellales</taxon>
        <taxon>Glomerellaceae</taxon>
        <taxon>Colletotrichum</taxon>
        <taxon>Colletotrichum orchidearum species complex</taxon>
    </lineage>
</organism>
<name>A0A8H6JU89_9PEZI</name>
<comment type="caution">
    <text evidence="2">The sequence shown here is derived from an EMBL/GenBank/DDBJ whole genome shotgun (WGS) entry which is preliminary data.</text>
</comment>
<evidence type="ECO:0000313" key="3">
    <source>
        <dbReference type="Proteomes" id="UP000639643"/>
    </source>
</evidence>
<sequence>MTSKTAEDPLERFANNIRDLLDKVEAVREKERLERSAELSSAKALPPEATRLQASPSGNQLASLAST</sequence>
<evidence type="ECO:0000313" key="2">
    <source>
        <dbReference type="EMBL" id="KAF6818831.1"/>
    </source>
</evidence>
<dbReference type="EMBL" id="WIGM01000627">
    <property type="protein sequence ID" value="KAF6818831.1"/>
    <property type="molecule type" value="Genomic_DNA"/>
</dbReference>
<feature type="region of interest" description="Disordered" evidence="1">
    <location>
        <begin position="33"/>
        <end position="67"/>
    </location>
</feature>
<proteinExistence type="predicted"/>
<evidence type="ECO:0000256" key="1">
    <source>
        <dbReference type="SAM" id="MobiDB-lite"/>
    </source>
</evidence>
<protein>
    <submittedName>
        <fullName evidence="2">Uncharacterized protein</fullName>
    </submittedName>
</protein>
<reference evidence="2" key="1">
    <citation type="journal article" date="2020" name="Phytopathology">
        <title>Genome Sequence Resources of Colletotrichum truncatum, C. plurivorum, C. musicola, and C. sojae: Four Species Pathogenic to Soybean (Glycine max).</title>
        <authorList>
            <person name="Rogerio F."/>
            <person name="Boufleur T.R."/>
            <person name="Ciampi-Guillardi M."/>
            <person name="Sukno S.A."/>
            <person name="Thon M.R."/>
            <person name="Massola Junior N.S."/>
            <person name="Baroncelli R."/>
        </authorList>
    </citation>
    <scope>NUCLEOTIDE SEQUENCE</scope>
    <source>
        <strain evidence="2">LFN0074</strain>
    </source>
</reference>
<gene>
    <name evidence="2" type="ORF">CMUS01_11843</name>
</gene>
<feature type="compositionally biased region" description="Polar residues" evidence="1">
    <location>
        <begin position="52"/>
        <end position="67"/>
    </location>
</feature>
<keyword evidence="3" id="KW-1185">Reference proteome</keyword>